<keyword evidence="2" id="KW-1185">Reference proteome</keyword>
<dbReference type="AlphaFoldDB" id="D1C926"/>
<evidence type="ECO:0000313" key="1">
    <source>
        <dbReference type="EMBL" id="ACZ40319.1"/>
    </source>
</evidence>
<evidence type="ECO:0000313" key="2">
    <source>
        <dbReference type="Proteomes" id="UP000002027"/>
    </source>
</evidence>
<dbReference type="OrthoDB" id="3617561at2"/>
<organism evidence="1 2">
    <name type="scientific">Sphaerobacter thermophilus (strain ATCC 49802 / DSM 20745 / KCCM 41009 / NCIMB 13125 / S 6022)</name>
    <dbReference type="NCBI Taxonomy" id="479434"/>
    <lineage>
        <taxon>Bacteria</taxon>
        <taxon>Pseudomonadati</taxon>
        <taxon>Thermomicrobiota</taxon>
        <taxon>Thermomicrobia</taxon>
        <taxon>Sphaerobacterales</taxon>
        <taxon>Sphaerobacterineae</taxon>
        <taxon>Sphaerobacteraceae</taxon>
        <taxon>Sphaerobacter</taxon>
    </lineage>
</organism>
<protein>
    <submittedName>
        <fullName evidence="1">Uncharacterized protein</fullName>
    </submittedName>
</protein>
<dbReference type="EMBL" id="CP001824">
    <property type="protein sequence ID" value="ACZ40319.1"/>
    <property type="molecule type" value="Genomic_DNA"/>
</dbReference>
<name>D1C926_SPHTD</name>
<reference evidence="1 2" key="2">
    <citation type="journal article" date="2010" name="Stand. Genomic Sci.">
        <title>Complete genome sequence of Desulfohalobium retbaense type strain (HR(100)).</title>
        <authorList>
            <person name="Spring S."/>
            <person name="Nolan M."/>
            <person name="Lapidus A."/>
            <person name="Glavina Del Rio T."/>
            <person name="Copeland A."/>
            <person name="Tice H."/>
            <person name="Cheng J.F."/>
            <person name="Lucas S."/>
            <person name="Land M."/>
            <person name="Chen F."/>
            <person name="Bruce D."/>
            <person name="Goodwin L."/>
            <person name="Pitluck S."/>
            <person name="Ivanova N."/>
            <person name="Mavromatis K."/>
            <person name="Mikhailova N."/>
            <person name="Pati A."/>
            <person name="Chen A."/>
            <person name="Palaniappan K."/>
            <person name="Hauser L."/>
            <person name="Chang Y.J."/>
            <person name="Jeffries C.D."/>
            <person name="Munk C."/>
            <person name="Kiss H."/>
            <person name="Chain P."/>
            <person name="Han C."/>
            <person name="Brettin T."/>
            <person name="Detter J.C."/>
            <person name="Schuler E."/>
            <person name="Goker M."/>
            <person name="Rohde M."/>
            <person name="Bristow J."/>
            <person name="Eisen J.A."/>
            <person name="Markowitz V."/>
            <person name="Hugenholtz P."/>
            <person name="Kyrpides N.C."/>
            <person name="Klenk H.P."/>
        </authorList>
    </citation>
    <scope>NUCLEOTIDE SEQUENCE [LARGE SCALE GENOMIC DNA]</scope>
    <source>
        <strain evidence="2">ATCC 49802 / DSM 20745 / S 6022</strain>
    </source>
</reference>
<reference evidence="2" key="1">
    <citation type="submission" date="2009-11" db="EMBL/GenBank/DDBJ databases">
        <title>The complete chromosome 2 of Sphaerobacter thermophilus DSM 20745.</title>
        <authorList>
            <person name="Lucas S."/>
            <person name="Copeland A."/>
            <person name="Lapidus A."/>
            <person name="Glavina del Rio T."/>
            <person name="Dalin E."/>
            <person name="Tice H."/>
            <person name="Bruce D."/>
            <person name="Goodwin L."/>
            <person name="Pitluck S."/>
            <person name="Kyrpides N."/>
            <person name="Mavromatis K."/>
            <person name="Ivanova N."/>
            <person name="Mikhailova N."/>
            <person name="LaButti K.M."/>
            <person name="Clum A."/>
            <person name="Sun H.I."/>
            <person name="Brettin T."/>
            <person name="Detter J.C."/>
            <person name="Han C."/>
            <person name="Larimer F."/>
            <person name="Land M."/>
            <person name="Hauser L."/>
            <person name="Markowitz V."/>
            <person name="Cheng J.F."/>
            <person name="Hugenholtz P."/>
            <person name="Woyke T."/>
            <person name="Wu D."/>
            <person name="Steenblock K."/>
            <person name="Schneider S."/>
            <person name="Pukall R."/>
            <person name="Goeker M."/>
            <person name="Klenk H.P."/>
            <person name="Eisen J.A."/>
        </authorList>
    </citation>
    <scope>NUCLEOTIDE SEQUENCE [LARGE SCALE GENOMIC DNA]</scope>
    <source>
        <strain evidence="2">ATCC 49802 / DSM 20745 / S 6022</strain>
    </source>
</reference>
<dbReference type="RefSeq" id="WP_012873355.1">
    <property type="nucleotide sequence ID" value="NC_013524.1"/>
</dbReference>
<sequence>MSGAPYPGIGPTRTMYAALHGELELHPWWDPATASEDAYSLFYKRSSAMGWLENPGFWGMNDAAFELDSESQPPRVAWFQVGLTEPIPKDRPLPVHPFLVCIDDVIGRIGTLRLEAVRILLPEWSFSAPSSGIPSVSGLEPDWFADGDPRQRSAIRVTLDGGEDPSIQAAAPEMLQRIQSSYQDVYRCDSFSLAEDDAVLLPNTPVGLWRETEQHLVTFYGTLAEWSLDALGWLAAFLAHIAFVHGVSRPLMLTAAREGE</sequence>
<dbReference type="InParanoid" id="D1C926"/>
<dbReference type="eggNOG" id="ENOG502ZBNB">
    <property type="taxonomic scope" value="Bacteria"/>
</dbReference>
<accession>D1C926</accession>
<gene>
    <name evidence="1" type="ordered locus">Sthe_2911</name>
</gene>
<proteinExistence type="predicted"/>
<dbReference type="KEGG" id="sti:Sthe_2911"/>
<dbReference type="Proteomes" id="UP000002027">
    <property type="component" value="Chromosome 2"/>
</dbReference>
<dbReference type="HOGENOM" id="CLU_972375_0_0_0"/>